<reference evidence="3" key="1">
    <citation type="submission" date="2023-10" db="EMBL/GenBank/DDBJ databases">
        <authorList>
            <person name="Chen Y."/>
            <person name="Shah S."/>
            <person name="Dougan E. K."/>
            <person name="Thang M."/>
            <person name="Chan C."/>
        </authorList>
    </citation>
    <scope>NUCLEOTIDE SEQUENCE [LARGE SCALE GENOMIC DNA]</scope>
</reference>
<evidence type="ECO:0000256" key="2">
    <source>
        <dbReference type="SAM" id="MobiDB-lite"/>
    </source>
</evidence>
<evidence type="ECO:0000313" key="4">
    <source>
        <dbReference type="Proteomes" id="UP001189429"/>
    </source>
</evidence>
<dbReference type="Proteomes" id="UP001189429">
    <property type="component" value="Unassembled WGS sequence"/>
</dbReference>
<proteinExistence type="predicted"/>
<evidence type="ECO:0000256" key="1">
    <source>
        <dbReference type="SAM" id="Coils"/>
    </source>
</evidence>
<evidence type="ECO:0000313" key="3">
    <source>
        <dbReference type="EMBL" id="CAK0815762.1"/>
    </source>
</evidence>
<keyword evidence="4" id="KW-1185">Reference proteome</keyword>
<name>A0ABN9RA29_9DINO</name>
<organism evidence="3 4">
    <name type="scientific">Prorocentrum cordatum</name>
    <dbReference type="NCBI Taxonomy" id="2364126"/>
    <lineage>
        <taxon>Eukaryota</taxon>
        <taxon>Sar</taxon>
        <taxon>Alveolata</taxon>
        <taxon>Dinophyceae</taxon>
        <taxon>Prorocentrales</taxon>
        <taxon>Prorocentraceae</taxon>
        <taxon>Prorocentrum</taxon>
    </lineage>
</organism>
<feature type="coiled-coil region" evidence="1">
    <location>
        <begin position="125"/>
        <end position="159"/>
    </location>
</feature>
<feature type="region of interest" description="Disordered" evidence="2">
    <location>
        <begin position="164"/>
        <end position="183"/>
    </location>
</feature>
<feature type="region of interest" description="Disordered" evidence="2">
    <location>
        <begin position="1"/>
        <end position="27"/>
    </location>
</feature>
<protein>
    <submittedName>
        <fullName evidence="3">Uncharacterized protein</fullName>
    </submittedName>
</protein>
<dbReference type="EMBL" id="CAUYUJ010006002">
    <property type="protein sequence ID" value="CAK0815762.1"/>
    <property type="molecule type" value="Genomic_DNA"/>
</dbReference>
<accession>A0ABN9RA29</accession>
<gene>
    <name evidence="3" type="ORF">PCOR1329_LOCUS18944</name>
</gene>
<keyword evidence="1" id="KW-0175">Coiled coil</keyword>
<comment type="caution">
    <text evidence="3">The sequence shown here is derived from an EMBL/GenBank/DDBJ whole genome shotgun (WGS) entry which is preliminary data.</text>
</comment>
<feature type="compositionally biased region" description="Polar residues" evidence="2">
    <location>
        <begin position="11"/>
        <end position="27"/>
    </location>
</feature>
<sequence length="183" mass="20204">MSHRQHGYGQRQGSAMPKQSTTRYGQSHSAKHQWTICKKCGRWGYGSVLSSKDWRCDCGAQMTRKGKDKQGSAKDGGLAKALEDVSAQLSADTIKPELSQQLATVSTATRLANAAWELEQKNKAYGKAFNARKEAKQRLEKLETDLREMASAVAQAEAEVQAIGLESQHGQKPSLLTRRLSQR</sequence>